<proteinExistence type="predicted"/>
<reference evidence="1 2" key="1">
    <citation type="submission" date="2021-05" db="EMBL/GenBank/DDBJ databases">
        <title>Isolation, identification, and the growth promoting effects of Pantoea dispersa strain YSD J2 from the aboveground leaves of Cyperus esculentus L.Var. Sativus.</title>
        <authorList>
            <person name="Wang S."/>
            <person name="Tang X.M."/>
            <person name="Huang Y.N."/>
        </authorList>
    </citation>
    <scope>NUCLEOTIDE SEQUENCE [LARGE SCALE GENOMIC DNA]</scope>
    <source>
        <strain evidence="2">YSD YN2</strain>
    </source>
</reference>
<evidence type="ECO:0000313" key="1">
    <source>
        <dbReference type="EMBL" id="UYU31220.1"/>
    </source>
</evidence>
<name>A0ABY6JBK9_9ENTR</name>
<dbReference type="Pfam" id="PF06092">
    <property type="entry name" value="DUF943"/>
    <property type="match status" value="1"/>
</dbReference>
<dbReference type="InterPro" id="IPR010351">
    <property type="entry name" value="DUF943"/>
</dbReference>
<accession>A0ABY6JBK9</accession>
<organism evidence="1 2">
    <name type="scientific">Siccibacter colletis</name>
    <dbReference type="NCBI Taxonomy" id="1505757"/>
    <lineage>
        <taxon>Bacteria</taxon>
        <taxon>Pseudomonadati</taxon>
        <taxon>Pseudomonadota</taxon>
        <taxon>Gammaproteobacteria</taxon>
        <taxon>Enterobacterales</taxon>
        <taxon>Enterobacteriaceae</taxon>
        <taxon>Siccibacter</taxon>
    </lineage>
</organism>
<dbReference type="PROSITE" id="PS51257">
    <property type="entry name" value="PROKAR_LIPOPROTEIN"/>
    <property type="match status" value="1"/>
</dbReference>
<dbReference type="EMBL" id="CP074352">
    <property type="protein sequence ID" value="UYU31220.1"/>
    <property type="molecule type" value="Genomic_DNA"/>
</dbReference>
<dbReference type="Proteomes" id="UP001156318">
    <property type="component" value="Chromosome"/>
</dbReference>
<sequence>MNKRLIAGVIAAASCGYLLWQYFTPVEIVAVHEGNTILVRHFPYLKSRQIAWWQANKDMIQEKYGIPEEYDSYYYISFVDFGDGYRTEPNESLLFWTDDVYCFYDIKTDARCVDRKPLLTVRWSRNNGLEFESY</sequence>
<evidence type="ECO:0000313" key="2">
    <source>
        <dbReference type="Proteomes" id="UP001156318"/>
    </source>
</evidence>
<dbReference type="RefSeq" id="WP_264384697.1">
    <property type="nucleotide sequence ID" value="NZ_CP074352.1"/>
</dbReference>
<protein>
    <submittedName>
        <fullName evidence="1">DUF943 family protein</fullName>
    </submittedName>
</protein>
<keyword evidence="2" id="KW-1185">Reference proteome</keyword>
<gene>
    <name evidence="1" type="ORF">KFZ77_15450</name>
</gene>